<gene>
    <name evidence="2" type="ORF">ACJMK2_040961</name>
</gene>
<evidence type="ECO:0000313" key="2">
    <source>
        <dbReference type="EMBL" id="KAL3868125.1"/>
    </source>
</evidence>
<accession>A0ABD3W3J2</accession>
<dbReference type="Proteomes" id="UP001634394">
    <property type="component" value="Unassembled WGS sequence"/>
</dbReference>
<organism evidence="2 3">
    <name type="scientific">Sinanodonta woodiana</name>
    <name type="common">Chinese pond mussel</name>
    <name type="synonym">Anodonta woodiana</name>
    <dbReference type="NCBI Taxonomy" id="1069815"/>
    <lineage>
        <taxon>Eukaryota</taxon>
        <taxon>Metazoa</taxon>
        <taxon>Spiralia</taxon>
        <taxon>Lophotrochozoa</taxon>
        <taxon>Mollusca</taxon>
        <taxon>Bivalvia</taxon>
        <taxon>Autobranchia</taxon>
        <taxon>Heteroconchia</taxon>
        <taxon>Palaeoheterodonta</taxon>
        <taxon>Unionida</taxon>
        <taxon>Unionoidea</taxon>
        <taxon>Unionidae</taxon>
        <taxon>Unioninae</taxon>
        <taxon>Sinanodonta</taxon>
    </lineage>
</organism>
<feature type="compositionally biased region" description="Basic and acidic residues" evidence="1">
    <location>
        <begin position="23"/>
        <end position="32"/>
    </location>
</feature>
<dbReference type="EMBL" id="JBJQND010000008">
    <property type="protein sequence ID" value="KAL3868125.1"/>
    <property type="molecule type" value="Genomic_DNA"/>
</dbReference>
<sequence length="53" mass="6194">MAKPSIFMAMRPTLTQGQNEGTIKGKEETLQRKEKKKEKRKRTPTRISYTARN</sequence>
<feature type="region of interest" description="Disordered" evidence="1">
    <location>
        <begin position="1"/>
        <end position="53"/>
    </location>
</feature>
<comment type="caution">
    <text evidence="2">The sequence shown here is derived from an EMBL/GenBank/DDBJ whole genome shotgun (WGS) entry which is preliminary data.</text>
</comment>
<evidence type="ECO:0000256" key="1">
    <source>
        <dbReference type="SAM" id="MobiDB-lite"/>
    </source>
</evidence>
<reference evidence="2 3" key="1">
    <citation type="submission" date="2024-11" db="EMBL/GenBank/DDBJ databases">
        <title>Chromosome-level genome assembly of the freshwater bivalve Anodonta woodiana.</title>
        <authorList>
            <person name="Chen X."/>
        </authorList>
    </citation>
    <scope>NUCLEOTIDE SEQUENCE [LARGE SCALE GENOMIC DNA]</scope>
    <source>
        <strain evidence="2">MN2024</strain>
        <tissue evidence="2">Gills</tissue>
    </source>
</reference>
<name>A0ABD3W3J2_SINWO</name>
<feature type="compositionally biased region" description="Basic residues" evidence="1">
    <location>
        <begin position="33"/>
        <end position="44"/>
    </location>
</feature>
<keyword evidence="3" id="KW-1185">Reference proteome</keyword>
<proteinExistence type="predicted"/>
<evidence type="ECO:0000313" key="3">
    <source>
        <dbReference type="Proteomes" id="UP001634394"/>
    </source>
</evidence>
<dbReference type="AlphaFoldDB" id="A0ABD3W3J2"/>
<protein>
    <submittedName>
        <fullName evidence="2">Uncharacterized protein</fullName>
    </submittedName>
</protein>
<feature type="non-terminal residue" evidence="2">
    <location>
        <position position="53"/>
    </location>
</feature>